<evidence type="ECO:0000256" key="2">
    <source>
        <dbReference type="ARBA" id="ARBA00022695"/>
    </source>
</evidence>
<evidence type="ECO:0000313" key="4">
    <source>
        <dbReference type="EMBL" id="MCA9377271.1"/>
    </source>
</evidence>
<dbReference type="EMBL" id="JAGQLN010000041">
    <property type="protein sequence ID" value="MCA9377271.1"/>
    <property type="molecule type" value="Genomic_DNA"/>
</dbReference>
<dbReference type="PANTHER" id="PTHR43793:SF1">
    <property type="entry name" value="FAD SYNTHASE"/>
    <property type="match status" value="1"/>
</dbReference>
<proteinExistence type="predicted"/>
<evidence type="ECO:0000313" key="5">
    <source>
        <dbReference type="Proteomes" id="UP000741282"/>
    </source>
</evidence>
<dbReference type="SUPFAM" id="SSF52374">
    <property type="entry name" value="Nucleotidylyl transferase"/>
    <property type="match status" value="1"/>
</dbReference>
<keyword evidence="2 4" id="KW-0548">Nucleotidyltransferase</keyword>
<organism evidence="4 5">
    <name type="scientific">Candidatus Dojkabacteria bacterium</name>
    <dbReference type="NCBI Taxonomy" id="2099670"/>
    <lineage>
        <taxon>Bacteria</taxon>
        <taxon>Candidatus Dojkabacteria</taxon>
    </lineage>
</organism>
<protein>
    <submittedName>
        <fullName evidence="4">Adenylyltransferase/cytidyltransferase family protein</fullName>
    </submittedName>
</protein>
<dbReference type="InterPro" id="IPR014729">
    <property type="entry name" value="Rossmann-like_a/b/a_fold"/>
</dbReference>
<feature type="domain" description="Cytidyltransferase-like" evidence="3">
    <location>
        <begin position="25"/>
        <end position="137"/>
    </location>
</feature>
<evidence type="ECO:0000256" key="1">
    <source>
        <dbReference type="ARBA" id="ARBA00022679"/>
    </source>
</evidence>
<keyword evidence="1" id="KW-0808">Transferase</keyword>
<reference evidence="4" key="2">
    <citation type="journal article" date="2021" name="Microbiome">
        <title>Successional dynamics and alternative stable states in a saline activated sludge microbial community over 9 years.</title>
        <authorList>
            <person name="Wang Y."/>
            <person name="Ye J."/>
            <person name="Ju F."/>
            <person name="Liu L."/>
            <person name="Boyd J.A."/>
            <person name="Deng Y."/>
            <person name="Parks D.H."/>
            <person name="Jiang X."/>
            <person name="Yin X."/>
            <person name="Woodcroft B.J."/>
            <person name="Tyson G.W."/>
            <person name="Hugenholtz P."/>
            <person name="Polz M.F."/>
            <person name="Zhang T."/>
        </authorList>
    </citation>
    <scope>NUCLEOTIDE SEQUENCE</scope>
    <source>
        <strain evidence="4">HKST-UBA17</strain>
    </source>
</reference>
<dbReference type="Gene3D" id="3.40.50.620">
    <property type="entry name" value="HUPs"/>
    <property type="match status" value="1"/>
</dbReference>
<dbReference type="GO" id="GO:0016779">
    <property type="term" value="F:nucleotidyltransferase activity"/>
    <property type="evidence" value="ECO:0007669"/>
    <property type="project" value="UniProtKB-KW"/>
</dbReference>
<sequence length="164" mass="18931">MAYTLDTVSKKVLQQRKLGKRVGLIKGCFDILHVGHVELFRFAQKHIDMLIIGLDSDETIALTKGMNRPINRFQYRVTVMSELRSVDLVFGIKEMVNFNNPVDAENVYLSIAKKINPSCLITSKHADRYWKIKEERAKHLKMKFVPYTGKFDQSTTQIINKLNS</sequence>
<dbReference type="InterPro" id="IPR004821">
    <property type="entry name" value="Cyt_trans-like"/>
</dbReference>
<accession>A0A955I3Q4</accession>
<evidence type="ECO:0000259" key="3">
    <source>
        <dbReference type="Pfam" id="PF01467"/>
    </source>
</evidence>
<dbReference type="InterPro" id="IPR050385">
    <property type="entry name" value="Archaeal_FAD_synthase"/>
</dbReference>
<reference evidence="4" key="1">
    <citation type="submission" date="2020-04" db="EMBL/GenBank/DDBJ databases">
        <authorList>
            <person name="Zhang T."/>
        </authorList>
    </citation>
    <scope>NUCLEOTIDE SEQUENCE</scope>
    <source>
        <strain evidence="4">HKST-UBA17</strain>
    </source>
</reference>
<dbReference type="AlphaFoldDB" id="A0A955I3Q4"/>
<name>A0A955I3Q4_9BACT</name>
<dbReference type="Proteomes" id="UP000741282">
    <property type="component" value="Unassembled WGS sequence"/>
</dbReference>
<dbReference type="PANTHER" id="PTHR43793">
    <property type="entry name" value="FAD SYNTHASE"/>
    <property type="match status" value="1"/>
</dbReference>
<gene>
    <name evidence="4" type="ORF">KC685_05135</name>
</gene>
<dbReference type="NCBIfam" id="TIGR00125">
    <property type="entry name" value="cyt_tran_rel"/>
    <property type="match status" value="1"/>
</dbReference>
<dbReference type="Pfam" id="PF01467">
    <property type="entry name" value="CTP_transf_like"/>
    <property type="match status" value="1"/>
</dbReference>
<comment type="caution">
    <text evidence="4">The sequence shown here is derived from an EMBL/GenBank/DDBJ whole genome shotgun (WGS) entry which is preliminary data.</text>
</comment>